<dbReference type="InterPro" id="IPR006119">
    <property type="entry name" value="Resolv_N"/>
</dbReference>
<evidence type="ECO:0000256" key="1">
    <source>
        <dbReference type="ARBA" id="ARBA00023125"/>
    </source>
</evidence>
<dbReference type="GO" id="GO:0000150">
    <property type="term" value="F:DNA strand exchange activity"/>
    <property type="evidence" value="ECO:0007669"/>
    <property type="project" value="InterPro"/>
</dbReference>
<evidence type="ECO:0000313" key="5">
    <source>
        <dbReference type="Proteomes" id="UP000244900"/>
    </source>
</evidence>
<evidence type="ECO:0000313" key="4">
    <source>
        <dbReference type="EMBL" id="AWI31416.1"/>
    </source>
</evidence>
<dbReference type="SMART" id="SM00857">
    <property type="entry name" value="Resolvase"/>
    <property type="match status" value="1"/>
</dbReference>
<dbReference type="Proteomes" id="UP000244900">
    <property type="component" value="Chromosome"/>
</dbReference>
<dbReference type="Pfam" id="PF07508">
    <property type="entry name" value="Recombinase"/>
    <property type="match status" value="1"/>
</dbReference>
<evidence type="ECO:0000259" key="3">
    <source>
        <dbReference type="PROSITE" id="PS51737"/>
    </source>
</evidence>
<dbReference type="InterPro" id="IPR025827">
    <property type="entry name" value="Zn_ribbon_recom_dom"/>
</dbReference>
<gene>
    <name evidence="4" type="ORF">DDW44_23530</name>
</gene>
<sequence>MGVQVHGVGHLHRVGHQTQPGGQLALAGPVVACEDHALQSPGGPVVLDLHIQHWVDAPGRDATIIGWATDTDVSGGLHPFKRPDLGQWFREDRADQWDALCVMKVDRLSRRVAHFSEIVQWCQEHGKIVVSTQEGIDMSTPMGKMFAQILAVFAEGELDTIRARAADAAQTRLAAGTWVAGLAPFGYEIVPLGKGKGKCIRPIERYEELVREIADKILEGRSLRSISRELIERGEPTWLSLIQPNSKRAQESQWSNSSIRGIMLNPKIAGYYTYKGEIVEDDEGNTRMIAEKPLLDHETWNRVVLKLRDNRAFGPKVTKSTAMLVGVAACGHCGGPLTRAVYTNRQPAKGDRPAKEWHYSRYKCSRQQVRSTCESPAAVNTADLEGEFSKLFLEHMGHLPEVREAHTELHDPSDDISATEARLKRLKDDFGAGKYDTPEKEEVYWSLLNSQTAKLSRLRVKLAEYEEHNGTFAPTGRTFADIWNSRDDEGKQLFLKEHQVKVAVYRDPIPGKRFGFMVQLGDVRRMAKALHVELTDDVAHGVITFNLPTEQHVREQQLDERQLRIGLDIADAIEASLRLAEETGE</sequence>
<dbReference type="EMBL" id="CP029188">
    <property type="protein sequence ID" value="AWI31416.1"/>
    <property type="molecule type" value="Genomic_DNA"/>
</dbReference>
<keyword evidence="2" id="KW-0233">DNA recombination</keyword>
<proteinExistence type="predicted"/>
<dbReference type="InterPro" id="IPR011109">
    <property type="entry name" value="DNA_bind_recombinase_dom"/>
</dbReference>
<keyword evidence="5" id="KW-1185">Reference proteome</keyword>
<feature type="domain" description="Recombinase" evidence="3">
    <location>
        <begin position="184"/>
        <end position="314"/>
    </location>
</feature>
<dbReference type="OrthoDB" id="4367319at2"/>
<protein>
    <recommendedName>
        <fullName evidence="3">Recombinase domain-containing protein</fullName>
    </recommendedName>
</protein>
<evidence type="ECO:0000256" key="2">
    <source>
        <dbReference type="ARBA" id="ARBA00023172"/>
    </source>
</evidence>
<dbReference type="Pfam" id="PF13408">
    <property type="entry name" value="Zn_ribbon_recom"/>
    <property type="match status" value="1"/>
</dbReference>
<dbReference type="CDD" id="cd00338">
    <property type="entry name" value="Ser_Recombinase"/>
    <property type="match status" value="1"/>
</dbReference>
<name>A0A2S1SYG4_9ACTN</name>
<organism evidence="4 5">
    <name type="scientific">Streptomyces tirandamycinicus</name>
    <dbReference type="NCBI Taxonomy" id="2174846"/>
    <lineage>
        <taxon>Bacteria</taxon>
        <taxon>Bacillati</taxon>
        <taxon>Actinomycetota</taxon>
        <taxon>Actinomycetes</taxon>
        <taxon>Kitasatosporales</taxon>
        <taxon>Streptomycetaceae</taxon>
        <taxon>Streptomyces</taxon>
    </lineage>
</organism>
<dbReference type="GO" id="GO:0003677">
    <property type="term" value="F:DNA binding"/>
    <property type="evidence" value="ECO:0007669"/>
    <property type="project" value="UniProtKB-KW"/>
</dbReference>
<dbReference type="InterPro" id="IPR036162">
    <property type="entry name" value="Resolvase-like_N_sf"/>
</dbReference>
<keyword evidence="1" id="KW-0238">DNA-binding</keyword>
<dbReference type="Gene3D" id="3.90.1750.20">
    <property type="entry name" value="Putative Large Serine Recombinase, Chain B, Domain 2"/>
    <property type="match status" value="1"/>
</dbReference>
<dbReference type="Pfam" id="PF00239">
    <property type="entry name" value="Resolvase"/>
    <property type="match status" value="1"/>
</dbReference>
<dbReference type="SUPFAM" id="SSF53041">
    <property type="entry name" value="Resolvase-like"/>
    <property type="match status" value="1"/>
</dbReference>
<dbReference type="KEGG" id="stir:DDW44_23530"/>
<dbReference type="InterPro" id="IPR038109">
    <property type="entry name" value="DNA_bind_recomb_sf"/>
</dbReference>
<dbReference type="PROSITE" id="PS51737">
    <property type="entry name" value="RECOMBINASE_DNA_BIND"/>
    <property type="match status" value="1"/>
</dbReference>
<dbReference type="PANTHER" id="PTHR30461:SF2">
    <property type="entry name" value="SERINE RECOMBINASE PINE-RELATED"/>
    <property type="match status" value="1"/>
</dbReference>
<dbReference type="AlphaFoldDB" id="A0A2S1SYG4"/>
<reference evidence="4 5" key="1">
    <citation type="submission" date="2018-05" db="EMBL/GenBank/DDBJ databases">
        <title>Complete genome sequence of sponge-derived Streptomyces sp. HNM0039.</title>
        <authorList>
            <person name="Huang X."/>
            <person name="Zhou S."/>
        </authorList>
    </citation>
    <scope>NUCLEOTIDE SEQUENCE [LARGE SCALE GENOMIC DNA]</scope>
    <source>
        <strain evidence="4 5">HNM0039</strain>
    </source>
</reference>
<dbReference type="InterPro" id="IPR050639">
    <property type="entry name" value="SSR_resolvase"/>
</dbReference>
<accession>A0A2S1SYG4</accession>
<dbReference type="PANTHER" id="PTHR30461">
    <property type="entry name" value="DNA-INVERTASE FROM LAMBDOID PROPHAGE"/>
    <property type="match status" value="1"/>
</dbReference>
<dbReference type="Gene3D" id="3.40.50.1390">
    <property type="entry name" value="Resolvase, N-terminal catalytic domain"/>
    <property type="match status" value="1"/>
</dbReference>